<dbReference type="Proteomes" id="UP000033187">
    <property type="component" value="Chromosome 1"/>
</dbReference>
<dbReference type="KEGG" id="fiy:BN1229_v1_1472"/>
<dbReference type="KEGG" id="fil:BN1229_v1_1471"/>
<protein>
    <submittedName>
        <fullName evidence="1">Uncharacterized protein</fullName>
    </submittedName>
</protein>
<dbReference type="InterPro" id="IPR058227">
    <property type="entry name" value="RSP_7527-like"/>
</dbReference>
<name>A0A0D6JDE2_9HYPH</name>
<evidence type="ECO:0000313" key="1">
    <source>
        <dbReference type="EMBL" id="CPR17904.1"/>
    </source>
</evidence>
<evidence type="ECO:0000313" key="2">
    <source>
        <dbReference type="Proteomes" id="UP000033187"/>
    </source>
</evidence>
<gene>
    <name evidence="1" type="ORF">YBN1229_v1_1472</name>
</gene>
<reference evidence="2" key="1">
    <citation type="submission" date="2015-02" db="EMBL/GenBank/DDBJ databases">
        <authorList>
            <person name="Chooi Y.-H."/>
        </authorList>
    </citation>
    <scope>NUCLEOTIDE SEQUENCE [LARGE SCALE GENOMIC DNA]</scope>
    <source>
        <strain evidence="2">strain Y</strain>
    </source>
</reference>
<dbReference type="EMBL" id="LN829119">
    <property type="protein sequence ID" value="CPR17904.1"/>
    <property type="molecule type" value="Genomic_DNA"/>
</dbReference>
<keyword evidence="2" id="KW-1185">Reference proteome</keyword>
<sequence>MSKYSEIKLDDPPTAQQIDALVRWARRERSVEVRRLFKQSGKWLASRFSGLASHGTPRQVH</sequence>
<accession>A0A0D6JDE2</accession>
<organism evidence="1 2">
    <name type="scientific">Candidatus Filomicrobium marinum</name>
    <dbReference type="NCBI Taxonomy" id="1608628"/>
    <lineage>
        <taxon>Bacteria</taxon>
        <taxon>Pseudomonadati</taxon>
        <taxon>Pseudomonadota</taxon>
        <taxon>Alphaproteobacteria</taxon>
        <taxon>Hyphomicrobiales</taxon>
        <taxon>Hyphomicrobiaceae</taxon>
        <taxon>Filomicrobium</taxon>
    </lineage>
</organism>
<dbReference type="AlphaFoldDB" id="A0A0D6JDE2"/>
<dbReference type="NCBIfam" id="NF046098">
    <property type="entry name" value="RSP_7527_fam"/>
    <property type="match status" value="1"/>
</dbReference>
<dbReference type="RefSeq" id="WP_046477534.1">
    <property type="nucleotide sequence ID" value="NZ_LN829118.1"/>
</dbReference>
<proteinExistence type="predicted"/>